<comment type="caution">
    <text evidence="6">The sequence shown here is derived from an EMBL/GenBank/DDBJ whole genome shotgun (WGS) entry which is preliminary data.</text>
</comment>
<feature type="transmembrane region" description="Helical" evidence="5">
    <location>
        <begin position="70"/>
        <end position="94"/>
    </location>
</feature>
<dbReference type="Pfam" id="PF00822">
    <property type="entry name" value="PMP22_Claudin"/>
    <property type="match status" value="1"/>
</dbReference>
<dbReference type="PANTHER" id="PTHR10671">
    <property type="entry name" value="EPITHELIAL MEMBRANE PROTEIN-RELATED"/>
    <property type="match status" value="1"/>
</dbReference>
<organism evidence="6 7">
    <name type="scientific">Tegillarca granosa</name>
    <name type="common">Malaysian cockle</name>
    <name type="synonym">Anadara granosa</name>
    <dbReference type="NCBI Taxonomy" id="220873"/>
    <lineage>
        <taxon>Eukaryota</taxon>
        <taxon>Metazoa</taxon>
        <taxon>Spiralia</taxon>
        <taxon>Lophotrochozoa</taxon>
        <taxon>Mollusca</taxon>
        <taxon>Bivalvia</taxon>
        <taxon>Autobranchia</taxon>
        <taxon>Pteriomorphia</taxon>
        <taxon>Arcoida</taxon>
        <taxon>Arcoidea</taxon>
        <taxon>Arcidae</taxon>
        <taxon>Tegillarca</taxon>
    </lineage>
</organism>
<feature type="transmembrane region" description="Helical" evidence="5">
    <location>
        <begin position="146"/>
        <end position="165"/>
    </location>
</feature>
<evidence type="ECO:0000313" key="7">
    <source>
        <dbReference type="Proteomes" id="UP001217089"/>
    </source>
</evidence>
<keyword evidence="2 5" id="KW-0812">Transmembrane</keyword>
<dbReference type="Proteomes" id="UP001217089">
    <property type="component" value="Unassembled WGS sequence"/>
</dbReference>
<evidence type="ECO:0000256" key="4">
    <source>
        <dbReference type="ARBA" id="ARBA00023136"/>
    </source>
</evidence>
<dbReference type="Gene3D" id="1.20.140.150">
    <property type="match status" value="1"/>
</dbReference>
<dbReference type="PANTHER" id="PTHR10671:SF108">
    <property type="entry name" value="CLAUDIN FAMILY PROTEIN-RELATED"/>
    <property type="match status" value="1"/>
</dbReference>
<evidence type="ECO:0000256" key="3">
    <source>
        <dbReference type="ARBA" id="ARBA00022989"/>
    </source>
</evidence>
<proteinExistence type="predicted"/>
<keyword evidence="3 5" id="KW-1133">Transmembrane helix</keyword>
<dbReference type="InterPro" id="IPR004031">
    <property type="entry name" value="PMP22/EMP/MP20/Claudin"/>
</dbReference>
<protein>
    <submittedName>
        <fullName evidence="6">Uncharacterized protein</fullName>
    </submittedName>
</protein>
<keyword evidence="7" id="KW-1185">Reference proteome</keyword>
<keyword evidence="4 5" id="KW-0472">Membrane</keyword>
<evidence type="ECO:0000256" key="2">
    <source>
        <dbReference type="ARBA" id="ARBA00022692"/>
    </source>
</evidence>
<sequence length="166" mass="17846">MGFKESLINVIRNISNASGSVKASTGGLQGGTSSNNHQGLWNFCQDSNGYECCSTITDHVNEIGSSRPEYIVATIVFIIFGILAATVALIASCKELASEISSTPKCGFFTVCFILAAFFLLIAVSVYGGQYQYYDLTKDNNLHVSFGLTVVAMFLYIIAAVFITCC</sequence>
<accession>A0ABQ9ETP0</accession>
<comment type="subcellular location">
    <subcellularLocation>
        <location evidence="1">Membrane</location>
        <topology evidence="1">Multi-pass membrane protein</topology>
    </subcellularLocation>
</comment>
<evidence type="ECO:0000256" key="1">
    <source>
        <dbReference type="ARBA" id="ARBA00004141"/>
    </source>
</evidence>
<evidence type="ECO:0000313" key="6">
    <source>
        <dbReference type="EMBL" id="KAJ8306985.1"/>
    </source>
</evidence>
<name>A0ABQ9ETP0_TEGGR</name>
<feature type="transmembrane region" description="Helical" evidence="5">
    <location>
        <begin position="106"/>
        <end position="126"/>
    </location>
</feature>
<dbReference type="InterPro" id="IPR050579">
    <property type="entry name" value="PMP-22/EMP/MP20-like"/>
</dbReference>
<dbReference type="EMBL" id="JARBDR010000793">
    <property type="protein sequence ID" value="KAJ8306985.1"/>
    <property type="molecule type" value="Genomic_DNA"/>
</dbReference>
<reference evidence="6 7" key="1">
    <citation type="submission" date="2022-12" db="EMBL/GenBank/DDBJ databases">
        <title>Chromosome-level genome of Tegillarca granosa.</title>
        <authorList>
            <person name="Kim J."/>
        </authorList>
    </citation>
    <scope>NUCLEOTIDE SEQUENCE [LARGE SCALE GENOMIC DNA]</scope>
    <source>
        <strain evidence="6">Teg-2019</strain>
        <tissue evidence="6">Adductor muscle</tissue>
    </source>
</reference>
<gene>
    <name evidence="6" type="ORF">KUTeg_015069</name>
</gene>
<evidence type="ECO:0000256" key="5">
    <source>
        <dbReference type="SAM" id="Phobius"/>
    </source>
</evidence>